<proteinExistence type="predicted"/>
<organism evidence="1 2">
    <name type="scientific">Epibacterium ulvae</name>
    <dbReference type="NCBI Taxonomy" id="1156985"/>
    <lineage>
        <taxon>Bacteria</taxon>
        <taxon>Pseudomonadati</taxon>
        <taxon>Pseudomonadota</taxon>
        <taxon>Alphaproteobacteria</taxon>
        <taxon>Rhodobacterales</taxon>
        <taxon>Roseobacteraceae</taxon>
        <taxon>Epibacterium</taxon>
    </lineage>
</organism>
<dbReference type="Proteomes" id="UP000198767">
    <property type="component" value="Unassembled WGS sequence"/>
</dbReference>
<dbReference type="SUPFAM" id="SSF55785">
    <property type="entry name" value="PYP-like sensor domain (PAS domain)"/>
    <property type="match status" value="1"/>
</dbReference>
<dbReference type="Gene3D" id="3.30.450.20">
    <property type="entry name" value="PAS domain"/>
    <property type="match status" value="1"/>
</dbReference>
<dbReference type="InterPro" id="IPR035965">
    <property type="entry name" value="PAS-like_dom_sf"/>
</dbReference>
<dbReference type="RefSeq" id="WP_090221235.1">
    <property type="nucleotide sequence ID" value="NZ_CANLDO010000023.1"/>
</dbReference>
<keyword evidence="2" id="KW-1185">Reference proteome</keyword>
<evidence type="ECO:0000313" key="1">
    <source>
        <dbReference type="EMBL" id="SCZ73924.1"/>
    </source>
</evidence>
<name>A0A1G5RIQ2_9RHOB</name>
<sequence>MSFIDRRIEVRPTTGEAPFALNEVFFSRTDQRGVIEAGNYIFQRVSNYEWDELIGAPHKVIRSPDMPRGVYHLFWETIQQGKTMGAYVKNLAKDGLTYWVYAVVVPCEDGFLSARIKPSSKQFAEIQTLYAKLLKLEQEEGLSPEDSAMLLETWLAEKGFESYHQFAVDALCQELMARDSGLNKPQDSKISSLREMMTNARKLLQETEGLIQDFDAMHTIPHNLRVIASRIEPSGGPVTVLSQNYGAMSREMGDWFSKHVMGKNSNFAAIRASVEESLFIQCMGRVLVECDTQLQSEQRSLGKIDMDKERKILGCLVKSQAKRAQKGMASVDTEAERIVRACQVMHRHFLGLSSTRVLCKIESARLPQSGETLSDIIDQLGAFQERISHRLDRISSLSSEIRSSEEK</sequence>
<dbReference type="STRING" id="1156985.SAMN04488118_12015"/>
<gene>
    <name evidence="1" type="ORF">SAMN04488118_12015</name>
</gene>
<dbReference type="OrthoDB" id="266313at2"/>
<keyword evidence="1" id="KW-0675">Receptor</keyword>
<evidence type="ECO:0000313" key="2">
    <source>
        <dbReference type="Proteomes" id="UP000198767"/>
    </source>
</evidence>
<accession>A0A1G5RIQ2</accession>
<reference evidence="1 2" key="1">
    <citation type="submission" date="2016-10" db="EMBL/GenBank/DDBJ databases">
        <authorList>
            <person name="de Groot N.N."/>
        </authorList>
    </citation>
    <scope>NUCLEOTIDE SEQUENCE [LARGE SCALE GENOMIC DNA]</scope>
    <source>
        <strain evidence="1 2">U95</strain>
    </source>
</reference>
<dbReference type="EMBL" id="FMWG01000020">
    <property type="protein sequence ID" value="SCZ73924.1"/>
    <property type="molecule type" value="Genomic_DNA"/>
</dbReference>
<protein>
    <submittedName>
        <fullName evidence="1">Aerotaxis receptor</fullName>
    </submittedName>
</protein>
<dbReference type="AlphaFoldDB" id="A0A1G5RIQ2"/>